<accession>A0A6N7XIS9</accession>
<evidence type="ECO:0000256" key="2">
    <source>
        <dbReference type="ARBA" id="ARBA00022573"/>
    </source>
</evidence>
<dbReference type="GO" id="GO:0016994">
    <property type="term" value="F:precorrin-6A reductase activity"/>
    <property type="evidence" value="ECO:0007669"/>
    <property type="project" value="UniProtKB-EC"/>
</dbReference>
<dbReference type="PANTHER" id="PTHR36925">
    <property type="entry name" value="COBALT-PRECORRIN-6A REDUCTASE"/>
    <property type="match status" value="1"/>
</dbReference>
<protein>
    <submittedName>
        <fullName evidence="4">Precorrin-6A reductase</fullName>
        <ecNumber evidence="4">1.3.1.54</ecNumber>
    </submittedName>
</protein>
<dbReference type="NCBIfam" id="TIGR00715">
    <property type="entry name" value="precor6x_red"/>
    <property type="match status" value="1"/>
</dbReference>
<dbReference type="EMBL" id="VUNQ01000006">
    <property type="protein sequence ID" value="MSU00662.1"/>
    <property type="molecule type" value="Genomic_DNA"/>
</dbReference>
<comment type="caution">
    <text evidence="4">The sequence shown here is derived from an EMBL/GenBank/DDBJ whole genome shotgun (WGS) entry which is preliminary data.</text>
</comment>
<name>A0A6N7XIS9_9FIRM</name>
<keyword evidence="5" id="KW-1185">Reference proteome</keyword>
<dbReference type="RefSeq" id="WP_154439090.1">
    <property type="nucleotide sequence ID" value="NZ_JAHLPJ010000001.1"/>
</dbReference>
<keyword evidence="3 4" id="KW-0560">Oxidoreductase</keyword>
<dbReference type="PANTHER" id="PTHR36925:SF1">
    <property type="entry name" value="COBALT-PRECORRIN-6A REDUCTASE"/>
    <property type="match status" value="1"/>
</dbReference>
<evidence type="ECO:0000256" key="1">
    <source>
        <dbReference type="ARBA" id="ARBA00004953"/>
    </source>
</evidence>
<evidence type="ECO:0000313" key="5">
    <source>
        <dbReference type="Proteomes" id="UP000469523"/>
    </source>
</evidence>
<evidence type="ECO:0000313" key="4">
    <source>
        <dbReference type="EMBL" id="MSU00662.1"/>
    </source>
</evidence>
<keyword evidence="2" id="KW-0169">Cobalamin biosynthesis</keyword>
<organism evidence="4 5">
    <name type="scientific">Tissierella pigra</name>
    <dbReference type="NCBI Taxonomy" id="2607614"/>
    <lineage>
        <taxon>Bacteria</taxon>
        <taxon>Bacillati</taxon>
        <taxon>Bacillota</taxon>
        <taxon>Tissierellia</taxon>
        <taxon>Tissierellales</taxon>
        <taxon>Tissierellaceae</taxon>
        <taxon>Tissierella</taxon>
    </lineage>
</organism>
<proteinExistence type="predicted"/>
<dbReference type="Pfam" id="PF02571">
    <property type="entry name" value="CbiJ"/>
    <property type="match status" value="1"/>
</dbReference>
<reference evidence="4 5" key="1">
    <citation type="submission" date="2019-09" db="EMBL/GenBank/DDBJ databases">
        <title>In-depth cultivation of the pig gut microbiome towards novel bacterial diversity and tailored functional studies.</title>
        <authorList>
            <person name="Wylensek D."/>
            <person name="Hitch T.C.A."/>
            <person name="Clavel T."/>
        </authorList>
    </citation>
    <scope>NUCLEOTIDE SEQUENCE [LARGE SCALE GENOMIC DNA]</scope>
    <source>
        <strain evidence="4 5">WCA3-693-APC-4?</strain>
    </source>
</reference>
<dbReference type="PROSITE" id="PS51014">
    <property type="entry name" value="COBK_CBIJ"/>
    <property type="match status" value="1"/>
</dbReference>
<dbReference type="EC" id="1.3.1.54" evidence="4"/>
<dbReference type="UniPathway" id="UPA00148"/>
<comment type="pathway">
    <text evidence="1">Cofactor biosynthesis; adenosylcobalamin biosynthesis.</text>
</comment>
<evidence type="ECO:0000256" key="3">
    <source>
        <dbReference type="ARBA" id="ARBA00023002"/>
    </source>
</evidence>
<dbReference type="InterPro" id="IPR003723">
    <property type="entry name" value="Precorrin-6x_reduct"/>
</dbReference>
<dbReference type="AlphaFoldDB" id="A0A6N7XIS9"/>
<gene>
    <name evidence="4" type="primary">cobK</name>
    <name evidence="4" type="ORF">FYJ83_04165</name>
</gene>
<dbReference type="GO" id="GO:0009236">
    <property type="term" value="P:cobalamin biosynthetic process"/>
    <property type="evidence" value="ECO:0007669"/>
    <property type="project" value="UniProtKB-UniPathway"/>
</dbReference>
<dbReference type="Proteomes" id="UP000469523">
    <property type="component" value="Unassembled WGS sequence"/>
</dbReference>
<sequence length="249" mass="28821">MIWIIGGTSEAREIVNRIKDIDNYIVTMATDGGKEFLHSNKILIGRMNYEEMIEFSKKNKISLIVDLTHPYARIVSENAKKVANTLEIDYIRYIRDKVDVENNIIYLQSYEEAYEYISKISGTVFFTTGSKNIGDFEKIRGNNRFIYRILPALESIEECKKYNVQMKDIVAVLGPFSKEYNKVMFEEYNPKYCVMKDSGHRGGTLEKIKACKELDITPIVIGRGYENGIRDLNIIENIIREKNNKKGEI</sequence>